<dbReference type="Gene3D" id="2.60.120.200">
    <property type="match status" value="1"/>
</dbReference>
<keyword evidence="4" id="KW-1185">Reference proteome</keyword>
<gene>
    <name evidence="3" type="ORF">N1F79_08520</name>
</gene>
<feature type="chain" id="PRO_5045847506" evidence="1">
    <location>
        <begin position="21"/>
        <end position="446"/>
    </location>
</feature>
<keyword evidence="3" id="KW-0378">Hydrolase</keyword>
<dbReference type="Gene3D" id="3.60.10.10">
    <property type="entry name" value="Endonuclease/exonuclease/phosphatase"/>
    <property type="match status" value="1"/>
</dbReference>
<reference evidence="3 4" key="1">
    <citation type="submission" date="2022-09" db="EMBL/GenBank/DDBJ databases">
        <title>Genome sequencing of Flavivirga sp. MEBiC05379.</title>
        <authorList>
            <person name="Oh H.-M."/>
            <person name="Kwon K.K."/>
            <person name="Park M.J."/>
            <person name="Yang S.-H."/>
        </authorList>
    </citation>
    <scope>NUCLEOTIDE SEQUENCE [LARGE SCALE GENOMIC DNA]</scope>
    <source>
        <strain evidence="3 4">MEBiC05379</strain>
    </source>
</reference>
<dbReference type="InterPro" id="IPR013320">
    <property type="entry name" value="ConA-like_dom_sf"/>
</dbReference>
<dbReference type="Pfam" id="PF03372">
    <property type="entry name" value="Exo_endo_phos"/>
    <property type="match status" value="1"/>
</dbReference>
<keyword evidence="3" id="KW-0540">Nuclease</keyword>
<evidence type="ECO:0000313" key="3">
    <source>
        <dbReference type="EMBL" id="MEF3833173.1"/>
    </source>
</evidence>
<dbReference type="RefSeq" id="WP_303305522.1">
    <property type="nucleotide sequence ID" value="NZ_JAODOP010000004.1"/>
</dbReference>
<dbReference type="PANTHER" id="PTHR41349:SF1">
    <property type="entry name" value="PROTEIN CBG08683"/>
    <property type="match status" value="1"/>
</dbReference>
<proteinExistence type="predicted"/>
<evidence type="ECO:0000313" key="4">
    <source>
        <dbReference type="Proteomes" id="UP001337305"/>
    </source>
</evidence>
<feature type="signal peptide" evidence="1">
    <location>
        <begin position="1"/>
        <end position="20"/>
    </location>
</feature>
<dbReference type="SUPFAM" id="SSF49899">
    <property type="entry name" value="Concanavalin A-like lectins/glucanases"/>
    <property type="match status" value="1"/>
</dbReference>
<keyword evidence="1" id="KW-0732">Signal</keyword>
<dbReference type="InterPro" id="IPR005135">
    <property type="entry name" value="Endo/exonuclease/phosphatase"/>
</dbReference>
<keyword evidence="3" id="KW-0255">Endonuclease</keyword>
<dbReference type="SUPFAM" id="SSF56219">
    <property type="entry name" value="DNase I-like"/>
    <property type="match status" value="1"/>
</dbReference>
<sequence length="446" mass="50951">MKKKCYVLFFVVCFMQINFAQDYAVQFKIKTKSNTKTFPSFVSNKKWDGAKIVDLISTSNMGLTLESGRMAGWSVFIQPNGSWGWNIGDGKARLDYLPSELQKVNDGKWHQIAMSFYLDKKTAWLYFDEKHVAIYSLSELNLTKEHLTDNMVFSENNQFSIKEEKTGTFKIKTKENKGYLENTPDKLTVMSWNIWHGARHNGVEKGIEQAITAIKESGAELVCMQETYGSGPKISDALGTLFYYRSSNLSVHSKYPIVDTYDLYQPFRFGGVRVKMGAQLVDVFSLWIHYLPDISKMYPGESVAHILSEENKTRGSEIKDILKSLQMAAISGEKIPLIIGGDFNSPSHLDWGENMKLFHNDYVIKWPVSASMAEAGFIDSFREMAPIPRHSLGLTWSPRFHEDLQDRIDYIYYKGALNCVDAYVKGYTDSEWPSDHAAIVAKYRFK</sequence>
<evidence type="ECO:0000259" key="2">
    <source>
        <dbReference type="Pfam" id="PF03372"/>
    </source>
</evidence>
<protein>
    <submittedName>
        <fullName evidence="3">Endonuclease/exonuclease/phosphatase family protein</fullName>
    </submittedName>
</protein>
<accession>A0ABU7XRN0</accession>
<dbReference type="EMBL" id="JAODOP010000004">
    <property type="protein sequence ID" value="MEF3833173.1"/>
    <property type="molecule type" value="Genomic_DNA"/>
</dbReference>
<name>A0ABU7XRN0_9FLAO</name>
<feature type="domain" description="Endonuclease/exonuclease/phosphatase" evidence="2">
    <location>
        <begin position="190"/>
        <end position="436"/>
    </location>
</feature>
<evidence type="ECO:0000256" key="1">
    <source>
        <dbReference type="SAM" id="SignalP"/>
    </source>
</evidence>
<dbReference type="InterPro" id="IPR036691">
    <property type="entry name" value="Endo/exonu/phosph_ase_sf"/>
</dbReference>
<dbReference type="PANTHER" id="PTHR41349">
    <property type="match status" value="1"/>
</dbReference>
<organism evidence="3 4">
    <name type="scientific">Flavivirga spongiicola</name>
    <dbReference type="NCBI Taxonomy" id="421621"/>
    <lineage>
        <taxon>Bacteria</taxon>
        <taxon>Pseudomonadati</taxon>
        <taxon>Bacteroidota</taxon>
        <taxon>Flavobacteriia</taxon>
        <taxon>Flavobacteriales</taxon>
        <taxon>Flavobacteriaceae</taxon>
        <taxon>Flavivirga</taxon>
    </lineage>
</organism>
<dbReference type="GO" id="GO:0004519">
    <property type="term" value="F:endonuclease activity"/>
    <property type="evidence" value="ECO:0007669"/>
    <property type="project" value="UniProtKB-KW"/>
</dbReference>
<dbReference type="Proteomes" id="UP001337305">
    <property type="component" value="Unassembled WGS sequence"/>
</dbReference>
<comment type="caution">
    <text evidence="3">The sequence shown here is derived from an EMBL/GenBank/DDBJ whole genome shotgun (WGS) entry which is preliminary data.</text>
</comment>